<dbReference type="CDD" id="cd09080">
    <property type="entry name" value="TDP2"/>
    <property type="match status" value="1"/>
</dbReference>
<comment type="caution">
    <text evidence="13">The sequence shown here is derived from an EMBL/GenBank/DDBJ whole genome shotgun (WGS) entry which is preliminary data.</text>
</comment>
<keyword evidence="14" id="KW-1185">Reference proteome</keyword>
<dbReference type="Gene3D" id="3.60.10.10">
    <property type="entry name" value="Endonuclease/exonuclease/phosphatase"/>
    <property type="match status" value="1"/>
</dbReference>
<accession>A0AAW1PZM0</accession>
<evidence type="ECO:0000256" key="3">
    <source>
        <dbReference type="ARBA" id="ARBA00004322"/>
    </source>
</evidence>
<evidence type="ECO:0000256" key="2">
    <source>
        <dbReference type="ARBA" id="ARBA00001946"/>
    </source>
</evidence>
<evidence type="ECO:0000313" key="13">
    <source>
        <dbReference type="EMBL" id="KAK9819176.1"/>
    </source>
</evidence>
<sequence length="320" mass="36047">MKQGAEATAIITAALPPSSSCLRIVTYNIWFTGYKAEARMKAISAIIQACVPDVIMLQEVTSALYGVLADSAWFDNYVASSEPDTLPEWMECCNVLLLKKATFSDISPFRFKLFPNSNMGRGLLFGTAEAFGTRFCFVDTHLESPMWSSEHYMFYREREAQLENALEFLEENFGRNGVEVVFGGDLNWIDAEQGPLALPPGWMDPWPMLRAHDPGFTYDASANRMLGGWNPHRSRLDRFCLRLHAWDADRIAMEGRSAIPDAFVLDYTDIRTGQHLPILPSDHFGLLLQLRQRTQGGPAPANPIPKSPYEYLQKRGELRG</sequence>
<dbReference type="InterPro" id="IPR051547">
    <property type="entry name" value="TDP2-like"/>
</dbReference>
<evidence type="ECO:0000256" key="7">
    <source>
        <dbReference type="ARBA" id="ARBA00022801"/>
    </source>
</evidence>
<feature type="region of interest" description="Disordered" evidence="11">
    <location>
        <begin position="294"/>
        <end position="320"/>
    </location>
</feature>
<name>A0AAW1PZM0_9CHLO</name>
<dbReference type="GO" id="GO:0005737">
    <property type="term" value="C:cytoplasm"/>
    <property type="evidence" value="ECO:0007669"/>
    <property type="project" value="TreeGrafter"/>
</dbReference>
<proteinExistence type="predicted"/>
<dbReference type="Proteomes" id="UP001445335">
    <property type="component" value="Unassembled WGS sequence"/>
</dbReference>
<gene>
    <name evidence="13" type="ORF">WJX81_007571</name>
</gene>
<evidence type="ECO:0000256" key="6">
    <source>
        <dbReference type="ARBA" id="ARBA00022763"/>
    </source>
</evidence>
<evidence type="ECO:0000259" key="12">
    <source>
        <dbReference type="Pfam" id="PF03372"/>
    </source>
</evidence>
<comment type="cofactor">
    <cofactor evidence="2">
        <name>Mg(2+)</name>
        <dbReference type="ChEBI" id="CHEBI:18420"/>
    </cofactor>
</comment>
<dbReference type="GO" id="GO:0004518">
    <property type="term" value="F:nuclease activity"/>
    <property type="evidence" value="ECO:0007669"/>
    <property type="project" value="UniProtKB-KW"/>
</dbReference>
<dbReference type="InterPro" id="IPR005135">
    <property type="entry name" value="Endo/exonuclease/phosphatase"/>
</dbReference>
<dbReference type="EMBL" id="JALJOU010000127">
    <property type="protein sequence ID" value="KAK9819176.1"/>
    <property type="molecule type" value="Genomic_DNA"/>
</dbReference>
<comment type="cofactor">
    <cofactor evidence="1">
        <name>Mn(2+)</name>
        <dbReference type="ChEBI" id="CHEBI:29035"/>
    </cofactor>
</comment>
<evidence type="ECO:0000256" key="8">
    <source>
        <dbReference type="ARBA" id="ARBA00022842"/>
    </source>
</evidence>
<reference evidence="13 14" key="1">
    <citation type="journal article" date="2024" name="Nat. Commun.">
        <title>Phylogenomics reveals the evolutionary origins of lichenization in chlorophyte algae.</title>
        <authorList>
            <person name="Puginier C."/>
            <person name="Libourel C."/>
            <person name="Otte J."/>
            <person name="Skaloud P."/>
            <person name="Haon M."/>
            <person name="Grisel S."/>
            <person name="Petersen M."/>
            <person name="Berrin J.G."/>
            <person name="Delaux P.M."/>
            <person name="Dal Grande F."/>
            <person name="Keller J."/>
        </authorList>
    </citation>
    <scope>NUCLEOTIDE SEQUENCE [LARGE SCALE GENOMIC DNA]</scope>
    <source>
        <strain evidence="13 14">SAG 245.80</strain>
    </source>
</reference>
<keyword evidence="4" id="KW-0540">Nuclease</keyword>
<dbReference type="GO" id="GO:0046872">
    <property type="term" value="F:metal ion binding"/>
    <property type="evidence" value="ECO:0007669"/>
    <property type="project" value="UniProtKB-KW"/>
</dbReference>
<evidence type="ECO:0000256" key="4">
    <source>
        <dbReference type="ARBA" id="ARBA00022722"/>
    </source>
</evidence>
<dbReference type="GO" id="GO:0006302">
    <property type="term" value="P:double-strand break repair"/>
    <property type="evidence" value="ECO:0007669"/>
    <property type="project" value="TreeGrafter"/>
</dbReference>
<evidence type="ECO:0000256" key="10">
    <source>
        <dbReference type="ARBA" id="ARBA00023242"/>
    </source>
</evidence>
<keyword evidence="8" id="KW-0460">Magnesium</keyword>
<dbReference type="AlphaFoldDB" id="A0AAW1PZM0"/>
<keyword evidence="10" id="KW-0539">Nucleus</keyword>
<dbReference type="PANTHER" id="PTHR15822">
    <property type="entry name" value="TRAF AND TNF RECEPTOR-ASSOCIATED PROTEIN"/>
    <property type="match status" value="1"/>
</dbReference>
<evidence type="ECO:0000256" key="11">
    <source>
        <dbReference type="SAM" id="MobiDB-lite"/>
    </source>
</evidence>
<keyword evidence="5" id="KW-0479">Metal-binding</keyword>
<keyword evidence="6" id="KW-0227">DNA damage</keyword>
<evidence type="ECO:0000256" key="1">
    <source>
        <dbReference type="ARBA" id="ARBA00001936"/>
    </source>
</evidence>
<evidence type="ECO:0000256" key="5">
    <source>
        <dbReference type="ARBA" id="ARBA00022723"/>
    </source>
</evidence>
<keyword evidence="9" id="KW-0234">DNA repair</keyword>
<organism evidence="13 14">
    <name type="scientific">Elliptochloris bilobata</name>
    <dbReference type="NCBI Taxonomy" id="381761"/>
    <lineage>
        <taxon>Eukaryota</taxon>
        <taxon>Viridiplantae</taxon>
        <taxon>Chlorophyta</taxon>
        <taxon>core chlorophytes</taxon>
        <taxon>Trebouxiophyceae</taxon>
        <taxon>Trebouxiophyceae incertae sedis</taxon>
        <taxon>Elliptochloris clade</taxon>
        <taxon>Elliptochloris</taxon>
    </lineage>
</organism>
<dbReference type="Pfam" id="PF03372">
    <property type="entry name" value="Exo_endo_phos"/>
    <property type="match status" value="1"/>
</dbReference>
<protein>
    <recommendedName>
        <fullName evidence="12">Endonuclease/exonuclease/phosphatase domain-containing protein</fullName>
    </recommendedName>
</protein>
<comment type="subcellular location">
    <subcellularLocation>
        <location evidence="3">Nucleus</location>
        <location evidence="3">PML body</location>
    </subcellularLocation>
</comment>
<dbReference type="SUPFAM" id="SSF56219">
    <property type="entry name" value="DNase I-like"/>
    <property type="match status" value="1"/>
</dbReference>
<keyword evidence="7" id="KW-0378">Hydrolase</keyword>
<evidence type="ECO:0000256" key="9">
    <source>
        <dbReference type="ARBA" id="ARBA00023204"/>
    </source>
</evidence>
<dbReference type="GO" id="GO:0003697">
    <property type="term" value="F:single-stranded DNA binding"/>
    <property type="evidence" value="ECO:0007669"/>
    <property type="project" value="TreeGrafter"/>
</dbReference>
<dbReference type="GO" id="GO:0070260">
    <property type="term" value="F:5'-tyrosyl-DNA phosphodiesterase activity"/>
    <property type="evidence" value="ECO:0007669"/>
    <property type="project" value="TreeGrafter"/>
</dbReference>
<feature type="domain" description="Endonuclease/exonuclease/phosphatase" evidence="12">
    <location>
        <begin position="25"/>
        <end position="283"/>
    </location>
</feature>
<dbReference type="InterPro" id="IPR036691">
    <property type="entry name" value="Endo/exonu/phosph_ase_sf"/>
</dbReference>
<evidence type="ECO:0000313" key="14">
    <source>
        <dbReference type="Proteomes" id="UP001445335"/>
    </source>
</evidence>
<dbReference type="PANTHER" id="PTHR15822:SF4">
    <property type="entry name" value="TYROSYL-DNA PHOSPHODIESTERASE 2"/>
    <property type="match status" value="1"/>
</dbReference>